<dbReference type="InterPro" id="IPR036249">
    <property type="entry name" value="Thioredoxin-like_sf"/>
</dbReference>
<dbReference type="InterPro" id="IPR050983">
    <property type="entry name" value="GST_Omega/HSP26"/>
</dbReference>
<dbReference type="SUPFAM" id="SSF52833">
    <property type="entry name" value="Thioredoxin-like"/>
    <property type="match status" value="1"/>
</dbReference>
<protein>
    <recommendedName>
        <fullName evidence="1">GST N-terminal domain-containing protein</fullName>
    </recommendedName>
</protein>
<dbReference type="InterPro" id="IPR036282">
    <property type="entry name" value="Glutathione-S-Trfase_C_sf"/>
</dbReference>
<evidence type="ECO:0000313" key="2">
    <source>
        <dbReference type="EMBL" id="KAH7251326.1"/>
    </source>
</evidence>
<dbReference type="InterPro" id="IPR004045">
    <property type="entry name" value="Glutathione_S-Trfase_N"/>
</dbReference>
<dbReference type="PANTHER" id="PTHR43968">
    <property type="match status" value="1"/>
</dbReference>
<proteinExistence type="predicted"/>
<dbReference type="Proteomes" id="UP000813427">
    <property type="component" value="Unassembled WGS sequence"/>
</dbReference>
<name>A0A8K0WDM6_9HYPO</name>
<dbReference type="GO" id="GO:0005737">
    <property type="term" value="C:cytoplasm"/>
    <property type="evidence" value="ECO:0007669"/>
    <property type="project" value="TreeGrafter"/>
</dbReference>
<evidence type="ECO:0000313" key="3">
    <source>
        <dbReference type="Proteomes" id="UP000813427"/>
    </source>
</evidence>
<comment type="caution">
    <text evidence="2">The sequence shown here is derived from an EMBL/GenBank/DDBJ whole genome shotgun (WGS) entry which is preliminary data.</text>
</comment>
<organism evidence="2 3">
    <name type="scientific">Fusarium tricinctum</name>
    <dbReference type="NCBI Taxonomy" id="61284"/>
    <lineage>
        <taxon>Eukaryota</taxon>
        <taxon>Fungi</taxon>
        <taxon>Dikarya</taxon>
        <taxon>Ascomycota</taxon>
        <taxon>Pezizomycotina</taxon>
        <taxon>Sordariomycetes</taxon>
        <taxon>Hypocreomycetidae</taxon>
        <taxon>Hypocreales</taxon>
        <taxon>Nectriaceae</taxon>
        <taxon>Fusarium</taxon>
        <taxon>Fusarium tricinctum species complex</taxon>
    </lineage>
</organism>
<sequence>MTSQPWLLYAYPWMPFPRRVIIYLREKGIPSSLVTIVPVSDPQLGDTAADGFPPRPKGSLPILAIPSSDSADSGSESYIYIRQSLAIMNYLDEVCDTGAQGFPKSAYSLRGEDALSRARVTELMCLADELTIAWNPVRTFGTGAGTMTLPEASKEMLRWLQRTLSTIEGWFKDKDFSYLRAGGTRGPNMAEIVLYQFLEFTKDCYDKDMTKGSLNKGLDVYGREQACDEFPKLAEFYEAFRTRESAVRKESAGEVAGEKTLKAMQTWNW</sequence>
<dbReference type="Gene3D" id="3.40.30.10">
    <property type="entry name" value="Glutaredoxin"/>
    <property type="match status" value="1"/>
</dbReference>
<accession>A0A8K0WDM6</accession>
<dbReference type="PANTHER" id="PTHR43968:SF6">
    <property type="entry name" value="GLUTATHIONE S-TRANSFERASE OMEGA"/>
    <property type="match status" value="1"/>
</dbReference>
<gene>
    <name evidence="2" type="ORF">BKA59DRAFT_491843</name>
</gene>
<dbReference type="EMBL" id="JAGPXF010000003">
    <property type="protein sequence ID" value="KAH7251326.1"/>
    <property type="molecule type" value="Genomic_DNA"/>
</dbReference>
<dbReference type="OrthoDB" id="3587182at2759"/>
<dbReference type="PROSITE" id="PS50404">
    <property type="entry name" value="GST_NTER"/>
    <property type="match status" value="1"/>
</dbReference>
<feature type="domain" description="GST N-terminal" evidence="1">
    <location>
        <begin position="4"/>
        <end position="99"/>
    </location>
</feature>
<evidence type="ECO:0000259" key="1">
    <source>
        <dbReference type="PROSITE" id="PS50404"/>
    </source>
</evidence>
<dbReference type="AlphaFoldDB" id="A0A8K0WDM6"/>
<dbReference type="Gene3D" id="1.20.1050.10">
    <property type="match status" value="1"/>
</dbReference>
<reference evidence="2" key="1">
    <citation type="journal article" date="2021" name="Nat. Commun.">
        <title>Genetic determinants of endophytism in the Arabidopsis root mycobiome.</title>
        <authorList>
            <person name="Mesny F."/>
            <person name="Miyauchi S."/>
            <person name="Thiergart T."/>
            <person name="Pickel B."/>
            <person name="Atanasova L."/>
            <person name="Karlsson M."/>
            <person name="Huettel B."/>
            <person name="Barry K.W."/>
            <person name="Haridas S."/>
            <person name="Chen C."/>
            <person name="Bauer D."/>
            <person name="Andreopoulos W."/>
            <person name="Pangilinan J."/>
            <person name="LaButti K."/>
            <person name="Riley R."/>
            <person name="Lipzen A."/>
            <person name="Clum A."/>
            <person name="Drula E."/>
            <person name="Henrissat B."/>
            <person name="Kohler A."/>
            <person name="Grigoriev I.V."/>
            <person name="Martin F.M."/>
            <person name="Hacquard S."/>
        </authorList>
    </citation>
    <scope>NUCLEOTIDE SEQUENCE</scope>
    <source>
        <strain evidence="2">MPI-SDFR-AT-0068</strain>
    </source>
</reference>
<keyword evidence="3" id="KW-1185">Reference proteome</keyword>
<dbReference type="Pfam" id="PF13409">
    <property type="entry name" value="GST_N_2"/>
    <property type="match status" value="1"/>
</dbReference>
<dbReference type="SUPFAM" id="SSF47616">
    <property type="entry name" value="GST C-terminal domain-like"/>
    <property type="match status" value="1"/>
</dbReference>